<evidence type="ECO:0000256" key="11">
    <source>
        <dbReference type="PIRSR" id="PIRSR001400-2"/>
    </source>
</evidence>
<feature type="binding site" evidence="11">
    <location>
        <position position="319"/>
    </location>
    <ligand>
        <name>substrate</name>
    </ligand>
</feature>
<feature type="binding site" evidence="11">
    <location>
        <position position="289"/>
    </location>
    <ligand>
        <name>substrate</name>
    </ligand>
</feature>
<dbReference type="EC" id="4.2.1.11" evidence="3 9"/>
<dbReference type="PRINTS" id="PR00148">
    <property type="entry name" value="ENOLASE"/>
</dbReference>
<feature type="domain" description="Enolase C-terminal TIM barrel" evidence="13">
    <location>
        <begin position="146"/>
        <end position="421"/>
    </location>
</feature>
<feature type="binding site" evidence="9">
    <location>
        <position position="395"/>
    </location>
    <ligand>
        <name>(2R)-2-phosphoglycerate</name>
        <dbReference type="ChEBI" id="CHEBI:58289"/>
    </ligand>
</feature>
<evidence type="ECO:0000256" key="4">
    <source>
        <dbReference type="ARBA" id="ARBA00017068"/>
    </source>
</evidence>
<feature type="binding site" evidence="11">
    <location>
        <begin position="371"/>
        <end position="374"/>
    </location>
    <ligand>
        <name>substrate</name>
    </ligand>
</feature>
<feature type="binding site" evidence="9">
    <location>
        <position position="373"/>
    </location>
    <ligand>
        <name>(2R)-2-phosphoglycerate</name>
        <dbReference type="ChEBI" id="CHEBI:58289"/>
    </ligand>
</feature>
<evidence type="ECO:0000313" key="15">
    <source>
        <dbReference type="EMBL" id="OHA70910.1"/>
    </source>
</evidence>
<dbReference type="SUPFAM" id="SSF51604">
    <property type="entry name" value="Enolase C-terminal domain-like"/>
    <property type="match status" value="1"/>
</dbReference>
<evidence type="ECO:0000256" key="9">
    <source>
        <dbReference type="HAMAP-Rule" id="MF_00318"/>
    </source>
</evidence>
<evidence type="ECO:0000256" key="10">
    <source>
        <dbReference type="PIRSR" id="PIRSR001400-1"/>
    </source>
</evidence>
<feature type="binding site" evidence="9 12">
    <location>
        <position position="289"/>
    </location>
    <ligand>
        <name>Mg(2+)</name>
        <dbReference type="ChEBI" id="CHEBI:18420"/>
    </ligand>
</feature>
<comment type="catalytic activity">
    <reaction evidence="9">
        <text>(2R)-2-phosphoglycerate = phosphoenolpyruvate + H2O</text>
        <dbReference type="Rhea" id="RHEA:10164"/>
        <dbReference type="ChEBI" id="CHEBI:15377"/>
        <dbReference type="ChEBI" id="CHEBI:58289"/>
        <dbReference type="ChEBI" id="CHEBI:58702"/>
        <dbReference type="EC" id="4.2.1.11"/>
    </reaction>
</comment>
<evidence type="ECO:0000256" key="1">
    <source>
        <dbReference type="ARBA" id="ARBA00005031"/>
    </source>
</evidence>
<dbReference type="InterPro" id="IPR020809">
    <property type="entry name" value="Enolase_CS"/>
</dbReference>
<dbReference type="InterPro" id="IPR029017">
    <property type="entry name" value="Enolase-like_N"/>
</dbReference>
<feature type="active site" description="Proton donor" evidence="9 10">
    <location>
        <position position="213"/>
    </location>
</feature>
<dbReference type="Pfam" id="PF00113">
    <property type="entry name" value="Enolase_C"/>
    <property type="match status" value="1"/>
</dbReference>
<feature type="binding site" evidence="9">
    <location>
        <position position="170"/>
    </location>
    <ligand>
        <name>(2R)-2-phosphoglycerate</name>
        <dbReference type="ChEBI" id="CHEBI:58289"/>
    </ligand>
</feature>
<evidence type="ECO:0000256" key="5">
    <source>
        <dbReference type="ARBA" id="ARBA00022525"/>
    </source>
</evidence>
<evidence type="ECO:0000259" key="14">
    <source>
        <dbReference type="SMART" id="SM01193"/>
    </source>
</evidence>
<feature type="active site" description="Proton acceptor" evidence="9 10">
    <location>
        <position position="344"/>
    </location>
</feature>
<gene>
    <name evidence="9" type="primary">eno</name>
    <name evidence="15" type="ORF">A3F15_02020</name>
</gene>
<comment type="cofactor">
    <cofactor evidence="12">
        <name>Mg(2+)</name>
        <dbReference type="ChEBI" id="CHEBI:18420"/>
    </cofactor>
    <text evidence="12">Mg(2+) is required for catalysis and for stabilizing the dimer.</text>
</comment>
<evidence type="ECO:0000256" key="2">
    <source>
        <dbReference type="ARBA" id="ARBA00009604"/>
    </source>
</evidence>
<dbReference type="GO" id="GO:0006096">
    <property type="term" value="P:glycolytic process"/>
    <property type="evidence" value="ECO:0007669"/>
    <property type="project" value="UniProtKB-UniRule"/>
</dbReference>
<feature type="binding site" evidence="9">
    <location>
        <position position="374"/>
    </location>
    <ligand>
        <name>(2R)-2-phosphoglycerate</name>
        <dbReference type="ChEBI" id="CHEBI:58289"/>
    </ligand>
</feature>
<sequence length="421" mass="45867">MSARHSKIKSLKAREILDSRGNPTVEVDLLTDKGIFTSSVPSGASVGKYEAVELRDEGERYRGKGVLTAVSNINKIIAPKLKGKDSADQKEIDDFLIRLDGTENKSRLGANAILAVSMVCCRAGASSEDISLYKHIRQISGIKSKAYNLPSASFNVINGGAHAGNDLDFQEFMIAPQTKTFSGSFQMAAEIYQELKIIIKRRYSAAAINLGDEGGFAPPVSLPEVALGLILKAAEKINYESKIKIIIDAAASQFFVGGRYKTRFGIFAAEDLSDYYLGLIKRYPIVAIEDPFAENDWDAWKIFQSESQKVNTGSLIIGDDLLATNAGRIKEAQGKNACNATIIKLNQIGTVTEAMEATELAKSFGWKIMVSHRSGETNDDFIADFAVGIEADYIKAGAPARGERVAKYNRLLKIEELCSGR</sequence>
<comment type="pathway">
    <text evidence="1 9">Carbohydrate degradation; glycolysis; pyruvate from D-glyceraldehyde 3-phosphate: step 4/5.</text>
</comment>
<dbReference type="EMBL" id="MHUC01000015">
    <property type="protein sequence ID" value="OHA70910.1"/>
    <property type="molecule type" value="Genomic_DNA"/>
</dbReference>
<dbReference type="Pfam" id="PF03952">
    <property type="entry name" value="Enolase_N"/>
    <property type="match status" value="1"/>
</dbReference>
<dbReference type="InterPro" id="IPR020810">
    <property type="entry name" value="Enolase_C"/>
</dbReference>
<proteinExistence type="inferred from homology"/>
<keyword evidence="9" id="KW-0963">Cytoplasm</keyword>
<dbReference type="FunFam" id="3.30.390.10:FF:000001">
    <property type="entry name" value="Enolase"/>
    <property type="match status" value="1"/>
</dbReference>
<comment type="cofactor">
    <cofactor evidence="9">
        <name>Mg(2+)</name>
        <dbReference type="ChEBI" id="CHEBI:18420"/>
    </cofactor>
    <text evidence="9">Binds a second Mg(2+) ion via substrate during catalysis.</text>
</comment>
<comment type="caution">
    <text evidence="15">The sequence shown here is derived from an EMBL/GenBank/DDBJ whole genome shotgun (WGS) entry which is preliminary data.</text>
</comment>
<dbReference type="SMART" id="SM01192">
    <property type="entry name" value="Enolase_C"/>
    <property type="match status" value="1"/>
</dbReference>
<keyword evidence="9 12" id="KW-0479">Metal-binding</keyword>
<keyword evidence="15" id="KW-0670">Pyruvate</keyword>
<comment type="similarity">
    <text evidence="2 9">Belongs to the enolase family.</text>
</comment>
<reference evidence="15 16" key="1">
    <citation type="journal article" date="2016" name="Nat. Commun.">
        <title>Thousands of microbial genomes shed light on interconnected biogeochemical processes in an aquifer system.</title>
        <authorList>
            <person name="Anantharaman K."/>
            <person name="Brown C.T."/>
            <person name="Hug L.A."/>
            <person name="Sharon I."/>
            <person name="Castelle C.J."/>
            <person name="Probst A.J."/>
            <person name="Thomas B.C."/>
            <person name="Singh A."/>
            <person name="Wilkins M.J."/>
            <person name="Karaoz U."/>
            <person name="Brodie E.L."/>
            <person name="Williams K.H."/>
            <person name="Hubbard S.S."/>
            <person name="Banfield J.F."/>
        </authorList>
    </citation>
    <scope>NUCLEOTIDE SEQUENCE [LARGE SCALE GENOMIC DNA]</scope>
</reference>
<dbReference type="InterPro" id="IPR020811">
    <property type="entry name" value="Enolase_N"/>
</dbReference>
<dbReference type="Gene3D" id="3.20.20.120">
    <property type="entry name" value="Enolase-like C-terminal domain"/>
    <property type="match status" value="1"/>
</dbReference>
<dbReference type="UniPathway" id="UPA00109">
    <property type="reaction ID" value="UER00187"/>
</dbReference>
<evidence type="ECO:0000256" key="8">
    <source>
        <dbReference type="ARBA" id="ARBA00023239"/>
    </source>
</evidence>
<dbReference type="GO" id="GO:0000015">
    <property type="term" value="C:phosphopyruvate hydratase complex"/>
    <property type="evidence" value="ECO:0007669"/>
    <property type="project" value="InterPro"/>
</dbReference>
<dbReference type="SUPFAM" id="SSF54826">
    <property type="entry name" value="Enolase N-terminal domain-like"/>
    <property type="match status" value="1"/>
</dbReference>
<evidence type="ECO:0000256" key="3">
    <source>
        <dbReference type="ARBA" id="ARBA00012058"/>
    </source>
</evidence>
<name>A0A1G2RDK0_9BACT</name>
<dbReference type="Gene3D" id="3.30.390.10">
    <property type="entry name" value="Enolase-like, N-terminal domain"/>
    <property type="match status" value="1"/>
</dbReference>
<comment type="subcellular location">
    <subcellularLocation>
        <location evidence="9">Cytoplasm</location>
    </subcellularLocation>
    <subcellularLocation>
        <location evidence="9">Secreted</location>
    </subcellularLocation>
    <subcellularLocation>
        <location evidence="9">Cell surface</location>
    </subcellularLocation>
    <text evidence="9">Fractions of enolase are present in both the cytoplasm and on the cell surface.</text>
</comment>
<feature type="binding site" evidence="11">
    <location>
        <position position="395"/>
    </location>
    <ligand>
        <name>substrate</name>
    </ligand>
</feature>
<dbReference type="PROSITE" id="PS00164">
    <property type="entry name" value="ENOLASE"/>
    <property type="match status" value="1"/>
</dbReference>
<comment type="function">
    <text evidence="9">Catalyzes the reversible conversion of 2-phosphoglycerate (2-PG) into phosphoenolpyruvate (PEP). It is essential for the degradation of carbohydrates via glycolysis.</text>
</comment>
<dbReference type="HAMAP" id="MF_00318">
    <property type="entry name" value="Enolase"/>
    <property type="match status" value="1"/>
</dbReference>
<dbReference type="CDD" id="cd03313">
    <property type="entry name" value="enolase"/>
    <property type="match status" value="1"/>
</dbReference>
<accession>A0A1G2RDK0</accession>
<dbReference type="GO" id="GO:0009986">
    <property type="term" value="C:cell surface"/>
    <property type="evidence" value="ECO:0007669"/>
    <property type="project" value="UniProtKB-SubCell"/>
</dbReference>
<dbReference type="InterPro" id="IPR000941">
    <property type="entry name" value="Enolase"/>
</dbReference>
<dbReference type="GO" id="GO:0000287">
    <property type="term" value="F:magnesium ion binding"/>
    <property type="evidence" value="ECO:0007669"/>
    <property type="project" value="UniProtKB-UniRule"/>
</dbReference>
<feature type="binding site" evidence="11">
    <location>
        <position position="162"/>
    </location>
    <ligand>
        <name>substrate</name>
    </ligand>
</feature>
<protein>
    <recommendedName>
        <fullName evidence="4 9">Enolase</fullName>
        <ecNumber evidence="3 9">4.2.1.11</ecNumber>
    </recommendedName>
    <alternativeName>
        <fullName evidence="9">2-phospho-D-glycerate hydro-lyase</fullName>
    </alternativeName>
    <alternativeName>
        <fullName evidence="9">2-phosphoglycerate dehydratase</fullName>
    </alternativeName>
</protein>
<evidence type="ECO:0000256" key="12">
    <source>
        <dbReference type="PIRSR" id="PIRSR001400-3"/>
    </source>
</evidence>
<feature type="binding site" evidence="9">
    <location>
        <position position="344"/>
    </location>
    <ligand>
        <name>(2R)-2-phosphoglycerate</name>
        <dbReference type="ChEBI" id="CHEBI:58289"/>
    </ligand>
</feature>
<organism evidence="15 16">
    <name type="scientific">Candidatus Wildermuthbacteria bacterium RIFCSPHIGHO2_12_FULL_40_12</name>
    <dbReference type="NCBI Taxonomy" id="1802457"/>
    <lineage>
        <taxon>Bacteria</taxon>
        <taxon>Candidatus Wildermuthiibacteriota</taxon>
    </lineage>
</organism>
<evidence type="ECO:0000256" key="7">
    <source>
        <dbReference type="ARBA" id="ARBA00023152"/>
    </source>
</evidence>
<feature type="binding site" evidence="11">
    <location>
        <position position="171"/>
    </location>
    <ligand>
        <name>substrate</name>
    </ligand>
</feature>
<dbReference type="GO" id="GO:0004634">
    <property type="term" value="F:phosphopyruvate hydratase activity"/>
    <property type="evidence" value="ECO:0007669"/>
    <property type="project" value="UniProtKB-UniRule"/>
</dbReference>
<dbReference type="SFLD" id="SFLDS00001">
    <property type="entry name" value="Enolase"/>
    <property type="match status" value="1"/>
</dbReference>
<dbReference type="SMART" id="SM01193">
    <property type="entry name" value="Enolase_N"/>
    <property type="match status" value="1"/>
</dbReference>
<dbReference type="SFLD" id="SFLDG00178">
    <property type="entry name" value="enolase"/>
    <property type="match status" value="1"/>
</dbReference>
<dbReference type="AlphaFoldDB" id="A0A1G2RDK0"/>
<keyword evidence="6 9" id="KW-0460">Magnesium</keyword>
<dbReference type="NCBIfam" id="TIGR01060">
    <property type="entry name" value="eno"/>
    <property type="match status" value="1"/>
</dbReference>
<dbReference type="InterPro" id="IPR036849">
    <property type="entry name" value="Enolase-like_C_sf"/>
</dbReference>
<dbReference type="PANTHER" id="PTHR11902">
    <property type="entry name" value="ENOLASE"/>
    <property type="match status" value="1"/>
</dbReference>
<dbReference type="PIRSF" id="PIRSF001400">
    <property type="entry name" value="Enolase"/>
    <property type="match status" value="1"/>
</dbReference>
<dbReference type="SFLD" id="SFLDF00002">
    <property type="entry name" value="enolase"/>
    <property type="match status" value="1"/>
</dbReference>
<evidence type="ECO:0000256" key="6">
    <source>
        <dbReference type="ARBA" id="ARBA00022842"/>
    </source>
</evidence>
<dbReference type="Proteomes" id="UP000177078">
    <property type="component" value="Unassembled WGS sequence"/>
</dbReference>
<dbReference type="PANTHER" id="PTHR11902:SF6">
    <property type="entry name" value="ENOLASE"/>
    <property type="match status" value="1"/>
</dbReference>
<feature type="binding site" evidence="9 12">
    <location>
        <position position="319"/>
    </location>
    <ligand>
        <name>Mg(2+)</name>
        <dbReference type="ChEBI" id="CHEBI:18420"/>
    </ligand>
</feature>
<feature type="domain" description="Enolase N-terminal" evidence="14">
    <location>
        <begin position="8"/>
        <end position="136"/>
    </location>
</feature>
<evidence type="ECO:0000313" key="16">
    <source>
        <dbReference type="Proteomes" id="UP000177078"/>
    </source>
</evidence>
<keyword evidence="7 9" id="KW-0324">Glycolysis</keyword>
<feature type="binding site" evidence="9 12">
    <location>
        <position position="248"/>
    </location>
    <ligand>
        <name>Mg(2+)</name>
        <dbReference type="ChEBI" id="CHEBI:18420"/>
    </ligand>
</feature>
<dbReference type="GO" id="GO:0005576">
    <property type="term" value="C:extracellular region"/>
    <property type="evidence" value="ECO:0007669"/>
    <property type="project" value="UniProtKB-SubCell"/>
</dbReference>
<evidence type="ECO:0000259" key="13">
    <source>
        <dbReference type="SMART" id="SM01192"/>
    </source>
</evidence>
<keyword evidence="5 9" id="KW-0964">Secreted</keyword>
<keyword evidence="8 9" id="KW-0456">Lyase</keyword>
<dbReference type="STRING" id="1802457.A3F15_02020"/>